<evidence type="ECO:0000256" key="1">
    <source>
        <dbReference type="SAM" id="MobiDB-lite"/>
    </source>
</evidence>
<name>A0A6P8AWL1_PYRGI</name>
<dbReference type="RefSeq" id="XP_030979316.1">
    <property type="nucleotide sequence ID" value="XM_031128614.1"/>
</dbReference>
<keyword evidence="2" id="KW-1185">Reference proteome</keyword>
<reference evidence="2 3" key="1">
    <citation type="journal article" date="2019" name="Mol. Biol. Evol.">
        <title>Blast fungal genomes show frequent chromosomal changes, gene gains and losses, and effector gene turnover.</title>
        <authorList>
            <person name="Gomez Luciano L.B."/>
            <person name="Jason Tsai I."/>
            <person name="Chuma I."/>
            <person name="Tosa Y."/>
            <person name="Chen Y.H."/>
            <person name="Li J.Y."/>
            <person name="Li M.Y."/>
            <person name="Jade Lu M.Y."/>
            <person name="Nakayashiki H."/>
            <person name="Li W.H."/>
        </authorList>
    </citation>
    <scope>NUCLEOTIDE SEQUENCE [LARGE SCALE GENOMIC DNA]</scope>
    <source>
        <strain evidence="2 3">NI907</strain>
    </source>
</reference>
<gene>
    <name evidence="3" type="ORF">PgNI_08619</name>
</gene>
<evidence type="ECO:0000313" key="2">
    <source>
        <dbReference type="Proteomes" id="UP000515153"/>
    </source>
</evidence>
<accession>A0A6P8AWL1</accession>
<reference evidence="3" key="2">
    <citation type="submission" date="2019-10" db="EMBL/GenBank/DDBJ databases">
        <authorList>
            <consortium name="NCBI Genome Project"/>
        </authorList>
    </citation>
    <scope>NUCLEOTIDE SEQUENCE</scope>
    <source>
        <strain evidence="3">NI907</strain>
    </source>
</reference>
<dbReference type="KEGG" id="pgri:PgNI_08619"/>
<organism evidence="2 3">
    <name type="scientific">Pyricularia grisea</name>
    <name type="common">Crabgrass-specific blast fungus</name>
    <name type="synonym">Magnaporthe grisea</name>
    <dbReference type="NCBI Taxonomy" id="148305"/>
    <lineage>
        <taxon>Eukaryota</taxon>
        <taxon>Fungi</taxon>
        <taxon>Dikarya</taxon>
        <taxon>Ascomycota</taxon>
        <taxon>Pezizomycotina</taxon>
        <taxon>Sordariomycetes</taxon>
        <taxon>Sordariomycetidae</taxon>
        <taxon>Magnaporthales</taxon>
        <taxon>Pyriculariaceae</taxon>
        <taxon>Pyricularia</taxon>
    </lineage>
</organism>
<feature type="region of interest" description="Disordered" evidence="1">
    <location>
        <begin position="45"/>
        <end position="64"/>
    </location>
</feature>
<protein>
    <submittedName>
        <fullName evidence="3">Uncharacterized protein</fullName>
    </submittedName>
</protein>
<dbReference type="AlphaFoldDB" id="A0A6P8AWL1"/>
<proteinExistence type="predicted"/>
<dbReference type="Proteomes" id="UP000515153">
    <property type="component" value="Chromosome V"/>
</dbReference>
<feature type="compositionally biased region" description="Basic and acidic residues" evidence="1">
    <location>
        <begin position="54"/>
        <end position="64"/>
    </location>
</feature>
<dbReference type="GeneID" id="41963522"/>
<sequence length="64" mass="6824">MLYDSSVLPGGIGEAQGLLCAIVSLDQNVWFKAVGSLGSPRRLVMGEADETERESEREGGKKAN</sequence>
<evidence type="ECO:0000313" key="3">
    <source>
        <dbReference type="RefSeq" id="XP_030979316.1"/>
    </source>
</evidence>
<reference evidence="3" key="3">
    <citation type="submission" date="2025-08" db="UniProtKB">
        <authorList>
            <consortium name="RefSeq"/>
        </authorList>
    </citation>
    <scope>IDENTIFICATION</scope>
    <source>
        <strain evidence="3">NI907</strain>
    </source>
</reference>